<organism evidence="6 7">
    <name type="scientific">Hypsibius exemplaris</name>
    <name type="common">Freshwater tardigrade</name>
    <dbReference type="NCBI Taxonomy" id="2072580"/>
    <lineage>
        <taxon>Eukaryota</taxon>
        <taxon>Metazoa</taxon>
        <taxon>Ecdysozoa</taxon>
        <taxon>Tardigrada</taxon>
        <taxon>Eutardigrada</taxon>
        <taxon>Parachela</taxon>
        <taxon>Hypsibioidea</taxon>
        <taxon>Hypsibiidae</taxon>
        <taxon>Hypsibius</taxon>
    </lineage>
</organism>
<comment type="caution">
    <text evidence="6">The sequence shown here is derived from an EMBL/GenBank/DDBJ whole genome shotgun (WGS) entry which is preliminary data.</text>
</comment>
<feature type="compositionally biased region" description="Basic and acidic residues" evidence="5">
    <location>
        <begin position="568"/>
        <end position="594"/>
    </location>
</feature>
<accession>A0A1W0WE51</accession>
<dbReference type="AlphaFoldDB" id="A0A1W0WE51"/>
<feature type="compositionally biased region" description="Low complexity" evidence="5">
    <location>
        <begin position="537"/>
        <end position="549"/>
    </location>
</feature>
<dbReference type="InterPro" id="IPR044285">
    <property type="entry name" value="PWP1"/>
</dbReference>
<dbReference type="GO" id="GO:0006364">
    <property type="term" value="P:rRNA processing"/>
    <property type="evidence" value="ECO:0007669"/>
    <property type="project" value="InterPro"/>
</dbReference>
<name>A0A1W0WE51_HYPEX</name>
<dbReference type="InterPro" id="IPR015943">
    <property type="entry name" value="WD40/YVTN_repeat-like_dom_sf"/>
</dbReference>
<keyword evidence="7" id="KW-1185">Reference proteome</keyword>
<evidence type="ECO:0000256" key="1">
    <source>
        <dbReference type="ARBA" id="ARBA00022553"/>
    </source>
</evidence>
<feature type="region of interest" description="Disordered" evidence="5">
    <location>
        <begin position="480"/>
        <end position="614"/>
    </location>
</feature>
<dbReference type="InterPro" id="IPR036322">
    <property type="entry name" value="WD40_repeat_dom_sf"/>
</dbReference>
<dbReference type="PROSITE" id="PS00678">
    <property type="entry name" value="WD_REPEATS_1"/>
    <property type="match status" value="2"/>
</dbReference>
<sequence>MNFISSIAWVPRGKAKAVPETVRLKPDELKELFEGARSAEDSEDAANSSETEDKEDEEAASEEEEWSDADDEPESEVDQEDVADEVEEPAVEGAASGFSVSSLALFPTNDDDPYVQIKDADDVDSEDEDFKIQPGDNLLAVAHVDEDASILEVYVYNEKDDDLYVHHDLMLPAEPLALEWLSYLPGGDAPGNLVAVATMKPTIQIWDLDLVNAMEPLFELKGVSKKRQRGADPNSFSGHTDAVLSLAWNPLVDHVLASGSADQSVILWDLDQAKAATTLKGFSDKVQTIKWRPEFADQLLCGSCDKTVRLFDCRYKKAKATAWNVEGEVERLLWSTADNQYFYVATEDGQLYTFDIRNPEAALSTIQAHGKSVTGLVASPHIPGLLVTTSEDKRIKVWDVQGSHIPDLVLERKLKMGEIQFAAMSPDSPFVISLGGEDSDSNFRILNLYHISEEVKKRFDARIPEEYRKKIPVTKDVLKAEKLQRRLPPPPTSAATLGNSAKTYPPNGQLGKRGKIKHAKRRGLLAGQVEVKPSQEPPTAAAPSVVARAPRLRPKNEHGKRQGWSGQDSRRTDGGAADERKPTAAGKKKEEHHAASGNGARTKQKFKKGKTATN</sequence>
<feature type="repeat" description="WD" evidence="4">
    <location>
        <begin position="366"/>
        <end position="401"/>
    </location>
</feature>
<feature type="region of interest" description="Disordered" evidence="5">
    <location>
        <begin position="32"/>
        <end position="94"/>
    </location>
</feature>
<feature type="compositionally biased region" description="Basic residues" evidence="5">
    <location>
        <begin position="512"/>
        <end position="523"/>
    </location>
</feature>
<dbReference type="InterPro" id="IPR019775">
    <property type="entry name" value="WD40_repeat_CS"/>
</dbReference>
<keyword evidence="1" id="KW-0597">Phosphoprotein</keyword>
<feature type="compositionally biased region" description="Polar residues" evidence="5">
    <location>
        <begin position="493"/>
        <end position="502"/>
    </location>
</feature>
<dbReference type="Pfam" id="PF00400">
    <property type="entry name" value="WD40"/>
    <property type="match status" value="2"/>
</dbReference>
<evidence type="ECO:0000313" key="6">
    <source>
        <dbReference type="EMBL" id="OQV13491.1"/>
    </source>
</evidence>
<reference evidence="7" key="1">
    <citation type="submission" date="2017-01" db="EMBL/GenBank/DDBJ databases">
        <title>Comparative genomics of anhydrobiosis in the tardigrade Hypsibius dujardini.</title>
        <authorList>
            <person name="Yoshida Y."/>
            <person name="Koutsovoulos G."/>
            <person name="Laetsch D."/>
            <person name="Stevens L."/>
            <person name="Kumar S."/>
            <person name="Horikawa D."/>
            <person name="Ishino K."/>
            <person name="Komine S."/>
            <person name="Tomita M."/>
            <person name="Blaxter M."/>
            <person name="Arakawa K."/>
        </authorList>
    </citation>
    <scope>NUCLEOTIDE SEQUENCE [LARGE SCALE GENOMIC DNA]</scope>
    <source>
        <strain evidence="7">Z151</strain>
    </source>
</reference>
<gene>
    <name evidence="6" type="ORF">BV898_12239</name>
</gene>
<evidence type="ECO:0000256" key="2">
    <source>
        <dbReference type="ARBA" id="ARBA00022574"/>
    </source>
</evidence>
<dbReference type="SUPFAM" id="SSF50978">
    <property type="entry name" value="WD40 repeat-like"/>
    <property type="match status" value="1"/>
</dbReference>
<evidence type="ECO:0000256" key="4">
    <source>
        <dbReference type="PROSITE-ProRule" id="PRU00221"/>
    </source>
</evidence>
<dbReference type="PANTHER" id="PTHR14091:SF0">
    <property type="entry name" value="PERIODIC TRYPTOPHAN PROTEIN 1 HOMOLOG"/>
    <property type="match status" value="1"/>
</dbReference>
<dbReference type="OrthoDB" id="270624at2759"/>
<dbReference type="InterPro" id="IPR001680">
    <property type="entry name" value="WD40_rpt"/>
</dbReference>
<dbReference type="Gene3D" id="2.130.10.10">
    <property type="entry name" value="YVTN repeat-like/Quinoprotein amine dehydrogenase"/>
    <property type="match status" value="1"/>
</dbReference>
<evidence type="ECO:0000256" key="3">
    <source>
        <dbReference type="ARBA" id="ARBA00022737"/>
    </source>
</evidence>
<evidence type="ECO:0000256" key="5">
    <source>
        <dbReference type="SAM" id="MobiDB-lite"/>
    </source>
</evidence>
<proteinExistence type="predicted"/>
<dbReference type="SMART" id="SM00320">
    <property type="entry name" value="WD40"/>
    <property type="match status" value="4"/>
</dbReference>
<dbReference type="PROSITE" id="PS50082">
    <property type="entry name" value="WD_REPEATS_2"/>
    <property type="match status" value="2"/>
</dbReference>
<keyword evidence="3" id="KW-0677">Repeat</keyword>
<dbReference type="PRINTS" id="PR00320">
    <property type="entry name" value="GPROTEINBRPT"/>
</dbReference>
<dbReference type="GO" id="GO:0005634">
    <property type="term" value="C:nucleus"/>
    <property type="evidence" value="ECO:0007669"/>
    <property type="project" value="TreeGrafter"/>
</dbReference>
<dbReference type="PANTHER" id="PTHR14091">
    <property type="entry name" value="PERIODIC TRYPTOPHAN PROTEIN 1"/>
    <property type="match status" value="1"/>
</dbReference>
<dbReference type="InterPro" id="IPR020472">
    <property type="entry name" value="WD40_PAC1"/>
</dbReference>
<feature type="repeat" description="WD" evidence="4">
    <location>
        <begin position="236"/>
        <end position="278"/>
    </location>
</feature>
<dbReference type="PROSITE" id="PS50294">
    <property type="entry name" value="WD_REPEATS_REGION"/>
    <property type="match status" value="2"/>
</dbReference>
<protein>
    <submittedName>
        <fullName evidence="6">Periodic tryptophan protein 1-like protein</fullName>
    </submittedName>
</protein>
<evidence type="ECO:0000313" key="7">
    <source>
        <dbReference type="Proteomes" id="UP000192578"/>
    </source>
</evidence>
<feature type="compositionally biased region" description="Acidic residues" evidence="5">
    <location>
        <begin position="50"/>
        <end position="90"/>
    </location>
</feature>
<feature type="compositionally biased region" description="Basic residues" evidence="5">
    <location>
        <begin position="602"/>
        <end position="614"/>
    </location>
</feature>
<keyword evidence="2 4" id="KW-0853">WD repeat</keyword>
<dbReference type="EMBL" id="MTYJ01000122">
    <property type="protein sequence ID" value="OQV13491.1"/>
    <property type="molecule type" value="Genomic_DNA"/>
</dbReference>
<dbReference type="Proteomes" id="UP000192578">
    <property type="component" value="Unassembled WGS sequence"/>
</dbReference>